<keyword evidence="9" id="KW-1185">Reference proteome</keyword>
<proteinExistence type="inferred from homology"/>
<evidence type="ECO:0000256" key="2">
    <source>
        <dbReference type="ARBA" id="ARBA00022676"/>
    </source>
</evidence>
<dbReference type="GO" id="GO:0016757">
    <property type="term" value="F:glycosyltransferase activity"/>
    <property type="evidence" value="ECO:0007669"/>
    <property type="project" value="UniProtKB-UniRule"/>
</dbReference>
<dbReference type="STRING" id="643648.Slip_1960"/>
<reference evidence="8 9" key="2">
    <citation type="journal article" date="2010" name="Stand. Genomic Sci.">
        <title>Complete genome sequence of Syntrophothermus lipocalidus type strain (TGB-C1).</title>
        <authorList>
            <person name="Djao O.D."/>
            <person name="Zhang X."/>
            <person name="Lucas S."/>
            <person name="Lapidus A."/>
            <person name="Del Rio T.G."/>
            <person name="Nolan M."/>
            <person name="Tice H."/>
            <person name="Cheng J.F."/>
            <person name="Han C."/>
            <person name="Tapia R."/>
            <person name="Goodwin L."/>
            <person name="Pitluck S."/>
            <person name="Liolios K."/>
            <person name="Ivanova N."/>
            <person name="Mavromatis K."/>
            <person name="Mikhailova N."/>
            <person name="Ovchinnikova G."/>
            <person name="Pati A."/>
            <person name="Brambilla E."/>
            <person name="Chen A."/>
            <person name="Palaniappan K."/>
            <person name="Land M."/>
            <person name="Hauser L."/>
            <person name="Chang Y.J."/>
            <person name="Jeffries C.D."/>
            <person name="Rohde M."/>
            <person name="Sikorski J."/>
            <person name="Spring S."/>
            <person name="Goker M."/>
            <person name="Detter J.C."/>
            <person name="Woyke T."/>
            <person name="Bristow J."/>
            <person name="Eisen J.A."/>
            <person name="Markowitz V."/>
            <person name="Hugenholtz P."/>
            <person name="Kyrpides N.C."/>
            <person name="Klenk H.P."/>
        </authorList>
    </citation>
    <scope>NUCLEOTIDE SEQUENCE [LARGE SCALE GENOMIC DNA]</scope>
    <source>
        <strain evidence="9">DSM 12680 / TGB-C1</strain>
    </source>
</reference>
<comment type="similarity">
    <text evidence="6">Belongs to the DarT ADP-ribosyltransferase family.</text>
</comment>
<dbReference type="eggNOG" id="ENOG5032WEV">
    <property type="taxonomic scope" value="Bacteria"/>
</dbReference>
<dbReference type="OrthoDB" id="9780211at2"/>
<dbReference type="Pfam" id="PF14487">
    <property type="entry name" value="DarT"/>
    <property type="match status" value="1"/>
</dbReference>
<dbReference type="PROSITE" id="PS52018">
    <property type="entry name" value="DART"/>
    <property type="match status" value="1"/>
</dbReference>
<accession>D7CPT4</accession>
<evidence type="ECO:0000256" key="4">
    <source>
        <dbReference type="ARBA" id="ARBA00022695"/>
    </source>
</evidence>
<name>D7CPT4_SYNLT</name>
<dbReference type="AlphaFoldDB" id="D7CPT4"/>
<dbReference type="GO" id="GO:0003677">
    <property type="term" value="F:DNA binding"/>
    <property type="evidence" value="ECO:0007669"/>
    <property type="project" value="UniProtKB-UniRule"/>
</dbReference>
<keyword evidence="2 6" id="KW-0328">Glycosyltransferase</keyword>
<evidence type="ECO:0000313" key="9">
    <source>
        <dbReference type="Proteomes" id="UP000000378"/>
    </source>
</evidence>
<evidence type="ECO:0000256" key="3">
    <source>
        <dbReference type="ARBA" id="ARBA00022679"/>
    </source>
</evidence>
<dbReference type="Proteomes" id="UP000000378">
    <property type="component" value="Chromosome"/>
</dbReference>
<protein>
    <recommendedName>
        <fullName evidence="7">DarT domain-containing protein</fullName>
    </recommendedName>
</protein>
<evidence type="ECO:0000313" key="8">
    <source>
        <dbReference type="EMBL" id="ADI02712.1"/>
    </source>
</evidence>
<dbReference type="HOGENOM" id="CLU_1229377_0_0_9"/>
<dbReference type="KEGG" id="slp:Slip_1960"/>
<feature type="binding site" evidence="6">
    <location>
        <begin position="38"/>
        <end position="40"/>
    </location>
    <ligand>
        <name>NAD(+)</name>
        <dbReference type="ChEBI" id="CHEBI:57540"/>
    </ligand>
</feature>
<feature type="domain" description="DarT" evidence="7">
    <location>
        <begin position="34"/>
        <end position="224"/>
    </location>
</feature>
<feature type="active site" description="Proton acceptor" evidence="6">
    <location>
        <position position="76"/>
    </location>
</feature>
<keyword evidence="3 6" id="KW-0808">Transferase</keyword>
<organism evidence="8 9">
    <name type="scientific">Syntrophothermus lipocalidus (strain DSM 12680 / TGB-C1)</name>
    <dbReference type="NCBI Taxonomy" id="643648"/>
    <lineage>
        <taxon>Bacteria</taxon>
        <taxon>Bacillati</taxon>
        <taxon>Bacillota</taxon>
        <taxon>Clostridia</taxon>
        <taxon>Eubacteriales</taxon>
        <taxon>Syntrophomonadaceae</taxon>
        <taxon>Syntrophothermus</taxon>
    </lineage>
</organism>
<comment type="catalytic activity">
    <reaction evidence="6">
        <text>a thymidine in DNA + NAD(+) = an N-(ADP-alpha-D-ribosyl)-thymidine in DNA + nicotinamide + H(+)</text>
        <dbReference type="Rhea" id="RHEA:71651"/>
        <dbReference type="Rhea" id="RHEA-COMP:13556"/>
        <dbReference type="Rhea" id="RHEA-COMP:18051"/>
        <dbReference type="ChEBI" id="CHEBI:15378"/>
        <dbReference type="ChEBI" id="CHEBI:17154"/>
        <dbReference type="ChEBI" id="CHEBI:57540"/>
        <dbReference type="ChEBI" id="CHEBI:137386"/>
        <dbReference type="ChEBI" id="CHEBI:191199"/>
    </reaction>
</comment>
<dbReference type="InterPro" id="IPR029494">
    <property type="entry name" value="DarT"/>
</dbReference>
<dbReference type="GO" id="GO:0016779">
    <property type="term" value="F:nucleotidyltransferase activity"/>
    <property type="evidence" value="ECO:0007669"/>
    <property type="project" value="UniProtKB-UniRule"/>
</dbReference>
<evidence type="ECO:0000259" key="7">
    <source>
        <dbReference type="PROSITE" id="PS52018"/>
    </source>
</evidence>
<keyword evidence="4 6" id="KW-0548">Nucleotidyltransferase</keyword>
<feature type="binding site" evidence="6">
    <location>
        <position position="76"/>
    </location>
    <ligand>
        <name>NAD(+)</name>
        <dbReference type="ChEBI" id="CHEBI:57540"/>
    </ligand>
</feature>
<dbReference type="EMBL" id="CP002048">
    <property type="protein sequence ID" value="ADI02712.1"/>
    <property type="molecule type" value="Genomic_DNA"/>
</dbReference>
<comment type="caution">
    <text evidence="6">Lacks conserved residue(s) required for the propagation of feature annotation.</text>
</comment>
<dbReference type="RefSeq" id="WP_013176114.1">
    <property type="nucleotide sequence ID" value="NC_014220.1"/>
</dbReference>
<gene>
    <name evidence="8" type="ordered locus">Slip_1960</name>
</gene>
<reference evidence="9" key="1">
    <citation type="journal article" date="2010" name="Stand. Genomic Sci.">
        <title>Complete genome sequence of Syntrophothermus lipocalidus type strain (TGB-C1T).</title>
        <authorList>
            <consortium name="US DOE Joint Genome Institute (JGI-PGF)"/>
            <person name="Djao O."/>
            <person name="Zhang X."/>
            <person name="Lucas S."/>
            <person name="Lapidus A."/>
            <person name="Glavina Del Rio T."/>
            <person name="Nolan M."/>
            <person name="Tice H."/>
            <person name="Cheng J."/>
            <person name="Han C."/>
            <person name="Tapia R."/>
            <person name="Goodwin L."/>
            <person name="Pitluck S."/>
            <person name="Liolios K."/>
            <person name="Ivanova N."/>
            <person name="Mavromatis K."/>
            <person name="Mikhailova N."/>
            <person name="Ovchinnikova G."/>
            <person name="Pati A."/>
            <person name="Brambilla E."/>
            <person name="Chen A."/>
            <person name="Palaniappan K."/>
            <person name="Land M."/>
            <person name="Hauser L."/>
            <person name="Chang Y."/>
            <person name="Jeffries C."/>
            <person name="Rohde M."/>
            <person name="Sikorski J."/>
            <person name="Spring S."/>
            <person name="Goker M."/>
            <person name="Detter J."/>
            <person name="Woyke T."/>
            <person name="Bristow J."/>
            <person name="Eisen J."/>
            <person name="Markowitz V."/>
            <person name="Hugenholtz P."/>
            <person name="Kyrpides N."/>
            <person name="Klenk H."/>
        </authorList>
    </citation>
    <scope>NUCLEOTIDE SEQUENCE [LARGE SCALE GENOMIC DNA]</scope>
    <source>
        <strain evidence="9">DSM 12680 / TGB-C1</strain>
    </source>
</reference>
<evidence type="ECO:0000256" key="1">
    <source>
        <dbReference type="ARBA" id="ARBA00022649"/>
    </source>
</evidence>
<evidence type="ECO:0000256" key="6">
    <source>
        <dbReference type="PROSITE-ProRule" id="PRU01362"/>
    </source>
</evidence>
<evidence type="ECO:0000256" key="5">
    <source>
        <dbReference type="ARBA" id="ARBA00023125"/>
    </source>
</evidence>
<feature type="active site" evidence="6">
    <location>
        <position position="179"/>
    </location>
</feature>
<keyword evidence="5 6" id="KW-0238">DNA-binding</keyword>
<sequence>MKAIGLDVPPIRDMLPTVIPVAEVKEDMKPEELTELHYITHIENMKSIMRFGLLSNRRASRTRHNSVAMQVIQERRAGKRVPGGLLLHDYVNLYLCARNPMMYKLRGRHKELCVLRIDVGVLNIPGTIVTDRNASSDWACFYPSPVGLKHVDLELVCAQSWVHNDEIETFKHKSIKCAEVLVPHHVPTSFFKGVYVSCAESMSRLHCLAGDGKLEIEVYPHMFFL</sequence>
<keyword evidence="1 6" id="KW-1277">Toxin-antitoxin system</keyword>